<evidence type="ECO:0000256" key="1">
    <source>
        <dbReference type="SAM" id="SignalP"/>
    </source>
</evidence>
<feature type="chain" id="PRO_5047518073" evidence="1">
    <location>
        <begin position="24"/>
        <end position="195"/>
    </location>
</feature>
<name>A0ABN8IVM6_9NEOP</name>
<gene>
    <name evidence="2" type="ORF">IPOD504_LOCUS12823</name>
</gene>
<proteinExistence type="predicted"/>
<dbReference type="EMBL" id="OW152842">
    <property type="protein sequence ID" value="CAH2064614.1"/>
    <property type="molecule type" value="Genomic_DNA"/>
</dbReference>
<keyword evidence="3" id="KW-1185">Reference proteome</keyword>
<feature type="signal peptide" evidence="1">
    <location>
        <begin position="1"/>
        <end position="23"/>
    </location>
</feature>
<evidence type="ECO:0000313" key="2">
    <source>
        <dbReference type="EMBL" id="CAH2064614.1"/>
    </source>
</evidence>
<reference evidence="2" key="1">
    <citation type="submission" date="2022-03" db="EMBL/GenBank/DDBJ databases">
        <authorList>
            <person name="Martin H S."/>
        </authorList>
    </citation>
    <scope>NUCLEOTIDE SEQUENCE</scope>
</reference>
<keyword evidence="1" id="KW-0732">Signal</keyword>
<dbReference type="Proteomes" id="UP000837857">
    <property type="component" value="Chromosome 30"/>
</dbReference>
<accession>A0ABN8IVM6</accession>
<protein>
    <submittedName>
        <fullName evidence="2">Uncharacterized protein</fullName>
    </submittedName>
</protein>
<sequence>MELARSILLTLLLSCAVYDAVQLDLSPAQQRIVDDLSWATRSRVLTEKADTRRVGIQPLVDGRRQGERPLGPTPPFADDEIKLKLFRMMYESISDSDSKIKRADTIRRSYENSTSFEVGFIVADATDKFDTMVDISSMLERLFADWRPIEHINAYEHIANKGIEISQLIELAKSVAKRNATLTGYRRALVNISLW</sequence>
<feature type="non-terminal residue" evidence="2">
    <location>
        <position position="1"/>
    </location>
</feature>
<evidence type="ECO:0000313" key="3">
    <source>
        <dbReference type="Proteomes" id="UP000837857"/>
    </source>
</evidence>
<organism evidence="2 3">
    <name type="scientific">Iphiclides podalirius</name>
    <name type="common">scarce swallowtail</name>
    <dbReference type="NCBI Taxonomy" id="110791"/>
    <lineage>
        <taxon>Eukaryota</taxon>
        <taxon>Metazoa</taxon>
        <taxon>Ecdysozoa</taxon>
        <taxon>Arthropoda</taxon>
        <taxon>Hexapoda</taxon>
        <taxon>Insecta</taxon>
        <taxon>Pterygota</taxon>
        <taxon>Neoptera</taxon>
        <taxon>Endopterygota</taxon>
        <taxon>Lepidoptera</taxon>
        <taxon>Glossata</taxon>
        <taxon>Ditrysia</taxon>
        <taxon>Papilionoidea</taxon>
        <taxon>Papilionidae</taxon>
        <taxon>Papilioninae</taxon>
        <taxon>Iphiclides</taxon>
    </lineage>
</organism>